<accession>A0A8K0R6R6</accession>
<evidence type="ECO:0000256" key="2">
    <source>
        <dbReference type="ARBA" id="ARBA00023445"/>
    </source>
</evidence>
<evidence type="ECO:0000313" key="4">
    <source>
        <dbReference type="EMBL" id="KAH7088275.1"/>
    </source>
</evidence>
<evidence type="ECO:0000313" key="5">
    <source>
        <dbReference type="Proteomes" id="UP000813461"/>
    </source>
</evidence>
<dbReference type="EMBL" id="JAGMVJ010000008">
    <property type="protein sequence ID" value="KAH7088275.1"/>
    <property type="molecule type" value="Genomic_DNA"/>
</dbReference>
<dbReference type="InterPro" id="IPR036291">
    <property type="entry name" value="NAD(P)-bd_dom_sf"/>
</dbReference>
<evidence type="ECO:0000259" key="3">
    <source>
        <dbReference type="Pfam" id="PF01370"/>
    </source>
</evidence>
<comment type="caution">
    <text evidence="4">The sequence shown here is derived from an EMBL/GenBank/DDBJ whole genome shotgun (WGS) entry which is preliminary data.</text>
</comment>
<comment type="similarity">
    <text evidence="2">Belongs to the NAD(P)-dependent epimerase/dehydratase family. Dihydroflavonol-4-reductase subfamily.</text>
</comment>
<reference evidence="4" key="1">
    <citation type="journal article" date="2021" name="Nat. Commun.">
        <title>Genetic determinants of endophytism in the Arabidopsis root mycobiome.</title>
        <authorList>
            <person name="Mesny F."/>
            <person name="Miyauchi S."/>
            <person name="Thiergart T."/>
            <person name="Pickel B."/>
            <person name="Atanasova L."/>
            <person name="Karlsson M."/>
            <person name="Huettel B."/>
            <person name="Barry K.W."/>
            <person name="Haridas S."/>
            <person name="Chen C."/>
            <person name="Bauer D."/>
            <person name="Andreopoulos W."/>
            <person name="Pangilinan J."/>
            <person name="LaButti K."/>
            <person name="Riley R."/>
            <person name="Lipzen A."/>
            <person name="Clum A."/>
            <person name="Drula E."/>
            <person name="Henrissat B."/>
            <person name="Kohler A."/>
            <person name="Grigoriev I.V."/>
            <person name="Martin F.M."/>
            <person name="Hacquard S."/>
        </authorList>
    </citation>
    <scope>NUCLEOTIDE SEQUENCE</scope>
    <source>
        <strain evidence="4">MPI-SDFR-AT-0120</strain>
    </source>
</reference>
<dbReference type="AlphaFoldDB" id="A0A8K0R6R6"/>
<keyword evidence="1" id="KW-0560">Oxidoreductase</keyword>
<protein>
    <recommendedName>
        <fullName evidence="3">NAD-dependent epimerase/dehydratase domain-containing protein</fullName>
    </recommendedName>
</protein>
<dbReference type="OrthoDB" id="2735536at2759"/>
<keyword evidence="5" id="KW-1185">Reference proteome</keyword>
<dbReference type="Gene3D" id="3.40.50.720">
    <property type="entry name" value="NAD(P)-binding Rossmann-like Domain"/>
    <property type="match status" value="1"/>
</dbReference>
<dbReference type="FunFam" id="3.40.50.720:FF:000426">
    <property type="entry name" value="Aldehyde reductase 2"/>
    <property type="match status" value="1"/>
</dbReference>
<dbReference type="PANTHER" id="PTHR10366:SF562">
    <property type="entry name" value="ALDEHYDE REDUCTASE II (AFU_ORTHOLOGUE AFUA_1G11360)"/>
    <property type="match status" value="1"/>
</dbReference>
<proteinExistence type="inferred from homology"/>
<dbReference type="Proteomes" id="UP000813461">
    <property type="component" value="Unassembled WGS sequence"/>
</dbReference>
<feature type="domain" description="NAD-dependent epimerase/dehydratase" evidence="3">
    <location>
        <begin position="12"/>
        <end position="213"/>
    </location>
</feature>
<dbReference type="Pfam" id="PF01370">
    <property type="entry name" value="Epimerase"/>
    <property type="match status" value="1"/>
</dbReference>
<dbReference type="InterPro" id="IPR001509">
    <property type="entry name" value="Epimerase_deHydtase"/>
</dbReference>
<name>A0A8K0R6R6_9PLEO</name>
<organism evidence="4 5">
    <name type="scientific">Paraphoma chrysanthemicola</name>
    <dbReference type="NCBI Taxonomy" id="798071"/>
    <lineage>
        <taxon>Eukaryota</taxon>
        <taxon>Fungi</taxon>
        <taxon>Dikarya</taxon>
        <taxon>Ascomycota</taxon>
        <taxon>Pezizomycotina</taxon>
        <taxon>Dothideomycetes</taxon>
        <taxon>Pleosporomycetidae</taxon>
        <taxon>Pleosporales</taxon>
        <taxon>Pleosporineae</taxon>
        <taxon>Phaeosphaeriaceae</taxon>
        <taxon>Paraphoma</taxon>
    </lineage>
</organism>
<gene>
    <name evidence="4" type="ORF">FB567DRAFT_334622</name>
</gene>
<dbReference type="InterPro" id="IPR050425">
    <property type="entry name" value="NAD(P)_dehydrat-like"/>
</dbReference>
<dbReference type="PANTHER" id="PTHR10366">
    <property type="entry name" value="NAD DEPENDENT EPIMERASE/DEHYDRATASE"/>
    <property type="match status" value="1"/>
</dbReference>
<dbReference type="SUPFAM" id="SSF51735">
    <property type="entry name" value="NAD(P)-binding Rossmann-fold domains"/>
    <property type="match status" value="1"/>
</dbReference>
<sequence length="341" mass="37835">MPTVVIKPGATIIVTGVNGLIGSHVADQLLARGYNVRGAVRDVDKTKWLKEFFDGTHKDAKFELVGVPDMTADGCYDAHVEGTEGFVHVAAPVGGILDLDVALDLGRKAALNALKACAKTPSVTRFVTTSSSFAASFPKIDLDHDFEIDETTFHDSAVEQAKLAEDPRWKGMCVYAAMKSETEKEMWKWVRENKPHFVFNSVLPNANFGPLLVPEHQGLPSTVAWINSAFTGEHFRELAANVHPQWYVSPIDDALLHVSALIHSDVDGERLFAYAERWNWNQILAILRKHYPAKTFSDDIEGQRDDRVKPPNARAEEVLKWVKGEGWTSLEESVVATSKGW</sequence>
<dbReference type="GO" id="GO:0016616">
    <property type="term" value="F:oxidoreductase activity, acting on the CH-OH group of donors, NAD or NADP as acceptor"/>
    <property type="evidence" value="ECO:0007669"/>
    <property type="project" value="TreeGrafter"/>
</dbReference>
<evidence type="ECO:0000256" key="1">
    <source>
        <dbReference type="ARBA" id="ARBA00023002"/>
    </source>
</evidence>